<feature type="compositionally biased region" description="Polar residues" evidence="1">
    <location>
        <begin position="1"/>
        <end position="11"/>
    </location>
</feature>
<feature type="region of interest" description="Disordered" evidence="1">
    <location>
        <begin position="1"/>
        <end position="25"/>
    </location>
</feature>
<keyword evidence="4" id="KW-1185">Reference proteome</keyword>
<protein>
    <submittedName>
        <fullName evidence="2 3">Uncharacterized protein</fullName>
    </submittedName>
</protein>
<reference evidence="2 4" key="1">
    <citation type="journal article" date="2014" name="BMC Genomics">
        <title>Genome sequence of Anopheles sinensis provides insight into genetics basis of mosquito competence for malaria parasites.</title>
        <authorList>
            <person name="Zhou D."/>
            <person name="Zhang D."/>
            <person name="Ding G."/>
            <person name="Shi L."/>
            <person name="Hou Q."/>
            <person name="Ye Y."/>
            <person name="Xu Y."/>
            <person name="Zhou H."/>
            <person name="Xiong C."/>
            <person name="Li S."/>
            <person name="Yu J."/>
            <person name="Hong S."/>
            <person name="Yu X."/>
            <person name="Zou P."/>
            <person name="Chen C."/>
            <person name="Chang X."/>
            <person name="Wang W."/>
            <person name="Lv Y."/>
            <person name="Sun Y."/>
            <person name="Ma L."/>
            <person name="Shen B."/>
            <person name="Zhu C."/>
        </authorList>
    </citation>
    <scope>NUCLEOTIDE SEQUENCE [LARGE SCALE GENOMIC DNA]</scope>
</reference>
<evidence type="ECO:0000313" key="4">
    <source>
        <dbReference type="Proteomes" id="UP000030765"/>
    </source>
</evidence>
<dbReference type="EnsemblMetazoa" id="ASIC003189-RA">
    <property type="protein sequence ID" value="ASIC003189-PA"/>
    <property type="gene ID" value="ASIC003189"/>
</dbReference>
<proteinExistence type="predicted"/>
<evidence type="ECO:0000256" key="1">
    <source>
        <dbReference type="SAM" id="MobiDB-lite"/>
    </source>
</evidence>
<dbReference type="EMBL" id="ATLV01011777">
    <property type="status" value="NOT_ANNOTATED_CDS"/>
    <property type="molecule type" value="Genomic_DNA"/>
</dbReference>
<accession>A0A084VDT5</accession>
<dbReference type="AlphaFoldDB" id="A0A084VDT5"/>
<dbReference type="Proteomes" id="UP000030765">
    <property type="component" value="Unassembled WGS sequence"/>
</dbReference>
<organism evidence="2">
    <name type="scientific">Anopheles sinensis</name>
    <name type="common">Mosquito</name>
    <dbReference type="NCBI Taxonomy" id="74873"/>
    <lineage>
        <taxon>Eukaryota</taxon>
        <taxon>Metazoa</taxon>
        <taxon>Ecdysozoa</taxon>
        <taxon>Arthropoda</taxon>
        <taxon>Hexapoda</taxon>
        <taxon>Insecta</taxon>
        <taxon>Pterygota</taxon>
        <taxon>Neoptera</taxon>
        <taxon>Endopterygota</taxon>
        <taxon>Diptera</taxon>
        <taxon>Nematocera</taxon>
        <taxon>Culicoidea</taxon>
        <taxon>Culicidae</taxon>
        <taxon>Anophelinae</taxon>
        <taxon>Anopheles</taxon>
    </lineage>
</organism>
<dbReference type="VEuPathDB" id="VectorBase:ASIC003189"/>
<evidence type="ECO:0000313" key="2">
    <source>
        <dbReference type="EMBL" id="KFB36129.1"/>
    </source>
</evidence>
<evidence type="ECO:0000313" key="3">
    <source>
        <dbReference type="EnsemblMetazoa" id="ASIC003189-PA"/>
    </source>
</evidence>
<reference evidence="3" key="2">
    <citation type="submission" date="2020-05" db="UniProtKB">
        <authorList>
            <consortium name="EnsemblMetazoa"/>
        </authorList>
    </citation>
    <scope>IDENTIFICATION</scope>
</reference>
<gene>
    <name evidence="2" type="ORF">ZHAS_00003189</name>
</gene>
<name>A0A084VDT5_ANOSI</name>
<sequence>MSNNNDSTPILSPQGGKGRERHPSAHQYINYAHWHDRVRVPPPTEKSLTVPIVMVEGKDGDRLAQSWRAEVLYRCLFGSLACPITIREPYPVNVALVDVLLKPAKRVRTALGSSGAADNGVVVD</sequence>
<dbReference type="EMBL" id="KE524721">
    <property type="protein sequence ID" value="KFB36129.1"/>
    <property type="molecule type" value="Genomic_DNA"/>
</dbReference>